<dbReference type="AlphaFoldDB" id="A0A371J0J6"/>
<organism evidence="3 4">
    <name type="scientific">Romboutsia weinsteinii</name>
    <dbReference type="NCBI Taxonomy" id="2020949"/>
    <lineage>
        <taxon>Bacteria</taxon>
        <taxon>Bacillati</taxon>
        <taxon>Bacillota</taxon>
        <taxon>Clostridia</taxon>
        <taxon>Peptostreptococcales</taxon>
        <taxon>Peptostreptococcaceae</taxon>
        <taxon>Romboutsia</taxon>
    </lineage>
</organism>
<keyword evidence="1" id="KW-1133">Transmembrane helix</keyword>
<gene>
    <name evidence="3" type="ORF">CHL78_014385</name>
</gene>
<feature type="transmembrane region" description="Helical" evidence="1">
    <location>
        <begin position="167"/>
        <end position="184"/>
    </location>
</feature>
<proteinExistence type="predicted"/>
<keyword evidence="4" id="KW-1185">Reference proteome</keyword>
<dbReference type="OrthoDB" id="9808690at2"/>
<dbReference type="Pfam" id="PF07853">
    <property type="entry name" value="DUF1648"/>
    <property type="match status" value="1"/>
</dbReference>
<keyword evidence="1" id="KW-0472">Membrane</keyword>
<dbReference type="InterPro" id="IPR025962">
    <property type="entry name" value="SdpI/YhfL"/>
</dbReference>
<keyword evidence="1" id="KW-0812">Transmembrane</keyword>
<feature type="transmembrane region" description="Helical" evidence="1">
    <location>
        <begin position="190"/>
        <end position="210"/>
    </location>
</feature>
<dbReference type="PANTHER" id="PTHR37810">
    <property type="entry name" value="IMMUNITY PROTEIN SDPI"/>
    <property type="match status" value="1"/>
</dbReference>
<comment type="caution">
    <text evidence="3">The sequence shown here is derived from an EMBL/GenBank/DDBJ whole genome shotgun (WGS) entry which is preliminary data.</text>
</comment>
<dbReference type="InterPro" id="IPR012867">
    <property type="entry name" value="DUF1648"/>
</dbReference>
<feature type="transmembrane region" description="Helical" evidence="1">
    <location>
        <begin position="87"/>
        <end position="104"/>
    </location>
</feature>
<dbReference type="EMBL" id="NOJY02000031">
    <property type="protein sequence ID" value="RDY26280.1"/>
    <property type="molecule type" value="Genomic_DNA"/>
</dbReference>
<name>A0A371J0J6_9FIRM</name>
<dbReference type="RefSeq" id="WP_094367111.1">
    <property type="nucleotide sequence ID" value="NZ_NOJY02000031.1"/>
</dbReference>
<protein>
    <submittedName>
        <fullName evidence="3">DUF1648 domain-containing protein</fullName>
    </submittedName>
</protein>
<sequence>MYKKIGKLYWFLSILPIIITLMVLPYLPGQTPVHYGLGGSVDRYGSKYEILIIPLLCIITAFLIPYLSKRDDKYDINSKSNKKVNNFIFLLMNILNLFFLYNAYTNSENINGNLTSNMPNWILPIMFIIMGTFMHKTSPNPAFGIRVKATLDDEEVWYKTHKMAGKLWVITGILALIIISWSSFNYATTITFIILAVDTIIPIIYANKIYRLKHND</sequence>
<dbReference type="Proteomes" id="UP000215694">
    <property type="component" value="Unassembled WGS sequence"/>
</dbReference>
<dbReference type="PANTHER" id="PTHR37810:SF5">
    <property type="entry name" value="IMMUNITY PROTEIN SDPI"/>
    <property type="match status" value="1"/>
</dbReference>
<dbReference type="InterPro" id="IPR026272">
    <property type="entry name" value="SdpI"/>
</dbReference>
<evidence type="ECO:0000259" key="2">
    <source>
        <dbReference type="Pfam" id="PF07853"/>
    </source>
</evidence>
<feature type="transmembrane region" description="Helical" evidence="1">
    <location>
        <begin position="48"/>
        <end position="67"/>
    </location>
</feature>
<dbReference type="Pfam" id="PF13630">
    <property type="entry name" value="SdpI"/>
    <property type="match status" value="1"/>
</dbReference>
<feature type="domain" description="DUF1648" evidence="2">
    <location>
        <begin position="12"/>
        <end position="57"/>
    </location>
</feature>
<feature type="transmembrane region" description="Helical" evidence="1">
    <location>
        <begin position="116"/>
        <end position="134"/>
    </location>
</feature>
<dbReference type="PIRSF" id="PIRSF038959">
    <property type="entry name" value="SdpI"/>
    <property type="match status" value="1"/>
</dbReference>
<feature type="transmembrane region" description="Helical" evidence="1">
    <location>
        <begin position="7"/>
        <end position="28"/>
    </location>
</feature>
<reference evidence="3 4" key="1">
    <citation type="journal article" date="2017" name="Genome Announc.">
        <title>Draft Genome Sequence of Romboutsia weinsteinii sp. nov. Strain CCRI-19649(T) Isolated from Surface Water.</title>
        <authorList>
            <person name="Maheux A.F."/>
            <person name="Boudreau D.K."/>
            <person name="Berube E."/>
            <person name="Boissinot M."/>
            <person name="Cantin P."/>
            <person name="Raymond F."/>
            <person name="Corbeil J."/>
            <person name="Omar R.F."/>
            <person name="Bergeron M.G."/>
        </authorList>
    </citation>
    <scope>NUCLEOTIDE SEQUENCE [LARGE SCALE GENOMIC DNA]</scope>
    <source>
        <strain evidence="3 4">CCRI-19649</strain>
    </source>
</reference>
<evidence type="ECO:0000313" key="3">
    <source>
        <dbReference type="EMBL" id="RDY26280.1"/>
    </source>
</evidence>
<evidence type="ECO:0000256" key="1">
    <source>
        <dbReference type="SAM" id="Phobius"/>
    </source>
</evidence>
<accession>A0A371J0J6</accession>
<dbReference type="GO" id="GO:0009636">
    <property type="term" value="P:response to toxic substance"/>
    <property type="evidence" value="ECO:0007669"/>
    <property type="project" value="TreeGrafter"/>
</dbReference>
<evidence type="ECO:0000313" key="4">
    <source>
        <dbReference type="Proteomes" id="UP000215694"/>
    </source>
</evidence>